<sequence>MYDWWNNSYKENKRKLDDLLRLTNSVRNRTVTASLILKKLAAYPRQNSLSVTLREIGRIERTLYTLE</sequence>
<organism evidence="2 3">
    <name type="scientific">Bacillus cereus</name>
    <dbReference type="NCBI Taxonomy" id="1396"/>
    <lineage>
        <taxon>Bacteria</taxon>
        <taxon>Bacillati</taxon>
        <taxon>Bacillota</taxon>
        <taxon>Bacilli</taxon>
        <taxon>Bacillales</taxon>
        <taxon>Bacillaceae</taxon>
        <taxon>Bacillus</taxon>
        <taxon>Bacillus cereus group</taxon>
    </lineage>
</organism>
<gene>
    <name evidence="2" type="ORF">COM96_28210</name>
</gene>
<reference evidence="2 3" key="1">
    <citation type="submission" date="2017-09" db="EMBL/GenBank/DDBJ databases">
        <title>Large-scale bioinformatics analysis of Bacillus genomes uncovers conserved roles of natural products in bacterial physiology.</title>
        <authorList>
            <consortium name="Agbiome Team Llc"/>
            <person name="Bleich R.M."/>
            <person name="Grubbs K.J."/>
            <person name="Santa Maria K.C."/>
            <person name="Allen S.E."/>
            <person name="Farag S."/>
            <person name="Shank E.A."/>
            <person name="Bowers A."/>
        </authorList>
    </citation>
    <scope>NUCLEOTIDE SEQUENCE [LARGE SCALE GENOMIC DNA]</scope>
    <source>
        <strain evidence="2 3">AFS096845</strain>
    </source>
</reference>
<name>A0A2A7HPV8_BACCE</name>
<comment type="caution">
    <text evidence="2">The sequence shown here is derived from an EMBL/GenBank/DDBJ whole genome shotgun (WGS) entry which is preliminary data.</text>
</comment>
<dbReference type="Pfam" id="PF01526">
    <property type="entry name" value="DDE_Tnp_Tn3"/>
    <property type="match status" value="1"/>
</dbReference>
<protein>
    <recommendedName>
        <fullName evidence="1">Tn3 transposase DDE domain-containing protein</fullName>
    </recommendedName>
</protein>
<dbReference type="GO" id="GO:0004803">
    <property type="term" value="F:transposase activity"/>
    <property type="evidence" value="ECO:0007669"/>
    <property type="project" value="InterPro"/>
</dbReference>
<evidence type="ECO:0000313" key="3">
    <source>
        <dbReference type="Proteomes" id="UP000220006"/>
    </source>
</evidence>
<dbReference type="Proteomes" id="UP000220006">
    <property type="component" value="Unassembled WGS sequence"/>
</dbReference>
<dbReference type="GO" id="GO:0006313">
    <property type="term" value="P:DNA transposition"/>
    <property type="evidence" value="ECO:0007669"/>
    <property type="project" value="InterPro"/>
</dbReference>
<accession>A0A2A7HPV8</accession>
<dbReference type="AlphaFoldDB" id="A0A2A7HPV8"/>
<evidence type="ECO:0000259" key="1">
    <source>
        <dbReference type="Pfam" id="PF01526"/>
    </source>
</evidence>
<proteinExistence type="predicted"/>
<dbReference type="InterPro" id="IPR002513">
    <property type="entry name" value="Tn3_Tnp_DDE_dom"/>
</dbReference>
<evidence type="ECO:0000313" key="2">
    <source>
        <dbReference type="EMBL" id="PEC18893.1"/>
    </source>
</evidence>
<feature type="domain" description="Tn3 transposase DDE" evidence="1">
    <location>
        <begin position="14"/>
        <end position="67"/>
    </location>
</feature>
<dbReference type="EMBL" id="NVLK01000112">
    <property type="protein sequence ID" value="PEC18893.1"/>
    <property type="molecule type" value="Genomic_DNA"/>
</dbReference>